<evidence type="ECO:0000256" key="3">
    <source>
        <dbReference type="ARBA" id="ARBA00022553"/>
    </source>
</evidence>
<keyword evidence="2" id="KW-0963">Cytoplasm</keyword>
<dbReference type="Gene3D" id="6.10.250.690">
    <property type="match status" value="1"/>
</dbReference>
<dbReference type="PROSITE" id="PS50110">
    <property type="entry name" value="RESPONSE_REGULATORY"/>
    <property type="match status" value="1"/>
</dbReference>
<keyword evidence="3 10" id="KW-0597">Phosphoprotein</keyword>
<dbReference type="OrthoDB" id="7554872at2"/>
<dbReference type="SUPFAM" id="SSF52172">
    <property type="entry name" value="CheY-like"/>
    <property type="match status" value="1"/>
</dbReference>
<evidence type="ECO:0000256" key="11">
    <source>
        <dbReference type="PROSITE-ProRule" id="PRU01091"/>
    </source>
</evidence>
<dbReference type="STRING" id="1486262.TM49_07390"/>
<dbReference type="EMBL" id="CP010803">
    <property type="protein sequence ID" value="AJY48018.1"/>
    <property type="molecule type" value="Genomic_DNA"/>
</dbReference>
<dbReference type="Proteomes" id="UP000032611">
    <property type="component" value="Chromosome"/>
</dbReference>
<keyword evidence="15" id="KW-1185">Reference proteome</keyword>
<evidence type="ECO:0000256" key="2">
    <source>
        <dbReference type="ARBA" id="ARBA00022490"/>
    </source>
</evidence>
<keyword evidence="7" id="KW-0010">Activator</keyword>
<dbReference type="CDD" id="cd00383">
    <property type="entry name" value="trans_reg_C"/>
    <property type="match status" value="1"/>
</dbReference>
<comment type="subcellular location">
    <subcellularLocation>
        <location evidence="1">Cytoplasm</location>
    </subcellularLocation>
</comment>
<dbReference type="FunFam" id="1.10.10.10:FF:000099">
    <property type="entry name" value="Two-component system response regulator TorR"/>
    <property type="match status" value="1"/>
</dbReference>
<dbReference type="InterPro" id="IPR011006">
    <property type="entry name" value="CheY-like_superfamily"/>
</dbReference>
<feature type="DNA-binding region" description="OmpR/PhoB-type" evidence="11">
    <location>
        <begin position="129"/>
        <end position="228"/>
    </location>
</feature>
<evidence type="ECO:0000313" key="14">
    <source>
        <dbReference type="EMBL" id="AJY48018.1"/>
    </source>
</evidence>
<evidence type="ECO:0000256" key="8">
    <source>
        <dbReference type="ARBA" id="ARBA00023163"/>
    </source>
</evidence>
<dbReference type="InterPro" id="IPR001789">
    <property type="entry name" value="Sig_transdc_resp-reg_receiver"/>
</dbReference>
<dbReference type="InterPro" id="IPR039420">
    <property type="entry name" value="WalR-like"/>
</dbReference>
<feature type="domain" description="Response regulatory" evidence="12">
    <location>
        <begin position="3"/>
        <end position="117"/>
    </location>
</feature>
<dbReference type="GO" id="GO:0032993">
    <property type="term" value="C:protein-DNA complex"/>
    <property type="evidence" value="ECO:0007669"/>
    <property type="project" value="TreeGrafter"/>
</dbReference>
<dbReference type="RefSeq" id="WP_045684934.1">
    <property type="nucleotide sequence ID" value="NZ_CP010803.1"/>
</dbReference>
<protein>
    <recommendedName>
        <fullName evidence="9">Regulatory protein VirG</fullName>
    </recommendedName>
</protein>
<evidence type="ECO:0000256" key="4">
    <source>
        <dbReference type="ARBA" id="ARBA00023012"/>
    </source>
</evidence>
<dbReference type="Pfam" id="PF00486">
    <property type="entry name" value="Trans_reg_C"/>
    <property type="match status" value="1"/>
</dbReference>
<gene>
    <name evidence="14" type="ORF">TM49_07390</name>
</gene>
<dbReference type="PANTHER" id="PTHR48111:SF4">
    <property type="entry name" value="DNA-BINDING DUAL TRANSCRIPTIONAL REGULATOR OMPR"/>
    <property type="match status" value="1"/>
</dbReference>
<dbReference type="PATRIC" id="fig|1486262.3.peg.1524"/>
<dbReference type="InterPro" id="IPR036388">
    <property type="entry name" value="WH-like_DNA-bd_sf"/>
</dbReference>
<feature type="modified residue" description="4-aspartylphosphate" evidence="10">
    <location>
        <position position="52"/>
    </location>
</feature>
<dbReference type="GO" id="GO:0000156">
    <property type="term" value="F:phosphorelay response regulator activity"/>
    <property type="evidence" value="ECO:0007669"/>
    <property type="project" value="TreeGrafter"/>
</dbReference>
<dbReference type="SMART" id="SM00448">
    <property type="entry name" value="REC"/>
    <property type="match status" value="1"/>
</dbReference>
<accession>A0A0D5LX66</accession>
<dbReference type="KEGG" id="mey:TM49_07390"/>
<evidence type="ECO:0000256" key="10">
    <source>
        <dbReference type="PROSITE-ProRule" id="PRU00169"/>
    </source>
</evidence>
<dbReference type="GO" id="GO:0000976">
    <property type="term" value="F:transcription cis-regulatory region binding"/>
    <property type="evidence" value="ECO:0007669"/>
    <property type="project" value="TreeGrafter"/>
</dbReference>
<keyword evidence="5" id="KW-0805">Transcription regulation</keyword>
<feature type="domain" description="OmpR/PhoB-type" evidence="13">
    <location>
        <begin position="129"/>
        <end position="228"/>
    </location>
</feature>
<organism evidence="14 15">
    <name type="scientific">Martelella endophytica</name>
    <dbReference type="NCBI Taxonomy" id="1486262"/>
    <lineage>
        <taxon>Bacteria</taxon>
        <taxon>Pseudomonadati</taxon>
        <taxon>Pseudomonadota</taxon>
        <taxon>Alphaproteobacteria</taxon>
        <taxon>Hyphomicrobiales</taxon>
        <taxon>Aurantimonadaceae</taxon>
        <taxon>Martelella</taxon>
    </lineage>
</organism>
<evidence type="ECO:0000256" key="9">
    <source>
        <dbReference type="ARBA" id="ARBA00067337"/>
    </source>
</evidence>
<dbReference type="PROSITE" id="PS51755">
    <property type="entry name" value="OMPR_PHOB"/>
    <property type="match status" value="1"/>
</dbReference>
<name>A0A0D5LX66_MAREN</name>
<evidence type="ECO:0000256" key="5">
    <source>
        <dbReference type="ARBA" id="ARBA00023015"/>
    </source>
</evidence>
<dbReference type="SMART" id="SM00862">
    <property type="entry name" value="Trans_reg_C"/>
    <property type="match status" value="1"/>
</dbReference>
<evidence type="ECO:0000256" key="6">
    <source>
        <dbReference type="ARBA" id="ARBA00023125"/>
    </source>
</evidence>
<evidence type="ECO:0000259" key="12">
    <source>
        <dbReference type="PROSITE" id="PS50110"/>
    </source>
</evidence>
<dbReference type="CDD" id="cd17594">
    <property type="entry name" value="REC_OmpR_VirG"/>
    <property type="match status" value="1"/>
</dbReference>
<keyword evidence="6 11" id="KW-0238">DNA-binding</keyword>
<evidence type="ECO:0000313" key="15">
    <source>
        <dbReference type="Proteomes" id="UP000032611"/>
    </source>
</evidence>
<dbReference type="PANTHER" id="PTHR48111">
    <property type="entry name" value="REGULATOR OF RPOS"/>
    <property type="match status" value="1"/>
</dbReference>
<keyword evidence="4" id="KW-0902">Two-component regulatory system</keyword>
<evidence type="ECO:0000256" key="7">
    <source>
        <dbReference type="ARBA" id="ARBA00023159"/>
    </source>
</evidence>
<proteinExistence type="predicted"/>
<dbReference type="Pfam" id="PF00072">
    <property type="entry name" value="Response_reg"/>
    <property type="match status" value="1"/>
</dbReference>
<keyword evidence="8" id="KW-0804">Transcription</keyword>
<dbReference type="HOGENOM" id="CLU_000445_30_4_5"/>
<dbReference type="GO" id="GO:0006355">
    <property type="term" value="P:regulation of DNA-templated transcription"/>
    <property type="evidence" value="ECO:0007669"/>
    <property type="project" value="InterPro"/>
</dbReference>
<reference evidence="14 15" key="1">
    <citation type="journal article" date="2015" name="Genome Announc.">
        <title>Complete genome sequence of Martelella endophytica YC6887, which has antifungal activity associated with a halophyte.</title>
        <authorList>
            <person name="Khan A."/>
            <person name="Khan H."/>
            <person name="Chung E.J."/>
            <person name="Hossain M.T."/>
            <person name="Chung Y.R."/>
        </authorList>
    </citation>
    <scope>NUCLEOTIDE SEQUENCE [LARGE SCALE GENOMIC DNA]</scope>
    <source>
        <strain evidence="14">YC6887</strain>
    </source>
</reference>
<dbReference type="AlphaFoldDB" id="A0A0D5LX66"/>
<evidence type="ECO:0000259" key="13">
    <source>
        <dbReference type="PROSITE" id="PS51755"/>
    </source>
</evidence>
<evidence type="ECO:0000256" key="1">
    <source>
        <dbReference type="ARBA" id="ARBA00004496"/>
    </source>
</evidence>
<sequence>MKHVLVIDDDSAIRDLLTEYLSQHALRVTGLSDSHGLQRVLSTDEVDLFIIDLNLGREDGLDIVRHLSSTSDRPIIIISGDRLEEADKVIGLELGAVDYIAKPFGIRELLARVRVSLRSRPALQTGKDRTIFRFEGWELDVGLRRLVHGGVERRLTAAEFNLLTAFLRAPRQVLSREQLLLASRVHNQEVFDRSIDVLVLRLRRKLEADPARPRLIRTERGVGYMLAADVEVVRRHKV</sequence>
<dbReference type="Gene3D" id="1.10.10.10">
    <property type="entry name" value="Winged helix-like DNA-binding domain superfamily/Winged helix DNA-binding domain"/>
    <property type="match status" value="1"/>
</dbReference>
<dbReference type="Gene3D" id="3.40.50.2300">
    <property type="match status" value="1"/>
</dbReference>
<dbReference type="InterPro" id="IPR001867">
    <property type="entry name" value="OmpR/PhoB-type_DNA-bd"/>
</dbReference>
<dbReference type="NCBIfam" id="NF010430">
    <property type="entry name" value="PRK13856.1"/>
    <property type="match status" value="1"/>
</dbReference>
<dbReference type="GO" id="GO:0005829">
    <property type="term" value="C:cytosol"/>
    <property type="evidence" value="ECO:0007669"/>
    <property type="project" value="TreeGrafter"/>
</dbReference>